<dbReference type="PANTHER" id="PTHR47657:SF7">
    <property type="entry name" value="STEROL REGULATORY ELEMENT-BINDING PROTEIN ECM22"/>
    <property type="match status" value="1"/>
</dbReference>
<dbReference type="GO" id="GO:0008270">
    <property type="term" value="F:zinc ion binding"/>
    <property type="evidence" value="ECO:0007669"/>
    <property type="project" value="InterPro"/>
</dbReference>
<name>A0AA38RMQ6_9PEZI</name>
<evidence type="ECO:0000256" key="2">
    <source>
        <dbReference type="SAM" id="MobiDB-lite"/>
    </source>
</evidence>
<evidence type="ECO:0000313" key="5">
    <source>
        <dbReference type="Proteomes" id="UP001174694"/>
    </source>
</evidence>
<reference evidence="4" key="1">
    <citation type="submission" date="2022-07" db="EMBL/GenBank/DDBJ databases">
        <title>Fungi with potential for degradation of polypropylene.</title>
        <authorList>
            <person name="Gostincar C."/>
        </authorList>
    </citation>
    <scope>NUCLEOTIDE SEQUENCE</scope>
    <source>
        <strain evidence="4">EXF-13308</strain>
    </source>
</reference>
<protein>
    <recommendedName>
        <fullName evidence="3">Zn(2)-C6 fungal-type domain-containing protein</fullName>
    </recommendedName>
</protein>
<proteinExistence type="predicted"/>
<organism evidence="4 5">
    <name type="scientific">Pleurostoma richardsiae</name>
    <dbReference type="NCBI Taxonomy" id="41990"/>
    <lineage>
        <taxon>Eukaryota</taxon>
        <taxon>Fungi</taxon>
        <taxon>Dikarya</taxon>
        <taxon>Ascomycota</taxon>
        <taxon>Pezizomycotina</taxon>
        <taxon>Sordariomycetes</taxon>
        <taxon>Sordariomycetidae</taxon>
        <taxon>Calosphaeriales</taxon>
        <taxon>Pleurostomataceae</taxon>
        <taxon>Pleurostoma</taxon>
    </lineage>
</organism>
<sequence>MSFINSCYEEAPLLPNTMIVVKQRQRKYHQRSRNGCTLCKKRHVRCDEAKPVCSNCRRIGGDCDFPDPFVTVARPMLRRSEDDNDPLPQGEARRIRRNAGNGPASEGSALVLAGSPPNMHLFTGYPIELSEPSRRLFHVFTQFAQERAGAGRLSMGGPKESFVIHKALSDPGYLHGALLLAGVNWVWKTKSLDEVNVPILHHKAEAYRYVNEQLANPAKASSDAVIATIANLALQEASFFSCFPDALSATVAHLRGLQKVVDFFSGPIDWTQLTLFQRTVQMLITCVTDGEIATYSGHLFSDADFQPTPMIILFMALFPVPDATWWKDGVKPVGQRYFQTKGSPGFDNEAMTFDGLPTDEERQRTWHKASLCSFIACYMYLSLVLRRGIMSSYVLNWLIEQFLDDADRLSPSVLDGTCHREAWFWTIILGASAVASVEWSNDLEKSQVEIWRRAFDDKIRLGSAVLGLTTWASAQQALKKLGWVESFDGEEEIRQIWERATM</sequence>
<dbReference type="SMART" id="SM00066">
    <property type="entry name" value="GAL4"/>
    <property type="match status" value="1"/>
</dbReference>
<dbReference type="Pfam" id="PF00172">
    <property type="entry name" value="Zn_clus"/>
    <property type="match status" value="1"/>
</dbReference>
<dbReference type="SUPFAM" id="SSF57701">
    <property type="entry name" value="Zn2/Cys6 DNA-binding domain"/>
    <property type="match status" value="1"/>
</dbReference>
<dbReference type="PROSITE" id="PS50048">
    <property type="entry name" value="ZN2_CY6_FUNGAL_2"/>
    <property type="match status" value="1"/>
</dbReference>
<keyword evidence="1" id="KW-0539">Nucleus</keyword>
<evidence type="ECO:0000256" key="1">
    <source>
        <dbReference type="ARBA" id="ARBA00023242"/>
    </source>
</evidence>
<dbReference type="CDD" id="cd00067">
    <property type="entry name" value="GAL4"/>
    <property type="match status" value="1"/>
</dbReference>
<dbReference type="InterPro" id="IPR052400">
    <property type="entry name" value="Zn2-C6_fungal_TF"/>
</dbReference>
<evidence type="ECO:0000313" key="4">
    <source>
        <dbReference type="EMBL" id="KAJ9154893.1"/>
    </source>
</evidence>
<dbReference type="EMBL" id="JANBVO010000004">
    <property type="protein sequence ID" value="KAJ9154893.1"/>
    <property type="molecule type" value="Genomic_DNA"/>
</dbReference>
<dbReference type="InterPro" id="IPR001138">
    <property type="entry name" value="Zn2Cys6_DnaBD"/>
</dbReference>
<dbReference type="PROSITE" id="PS00463">
    <property type="entry name" value="ZN2_CY6_FUNGAL_1"/>
    <property type="match status" value="1"/>
</dbReference>
<comment type="caution">
    <text evidence="4">The sequence shown here is derived from an EMBL/GenBank/DDBJ whole genome shotgun (WGS) entry which is preliminary data.</text>
</comment>
<feature type="domain" description="Zn(2)-C6 fungal-type" evidence="3">
    <location>
        <begin position="35"/>
        <end position="65"/>
    </location>
</feature>
<gene>
    <name evidence="4" type="ORF">NKR23_g2237</name>
</gene>
<dbReference type="PANTHER" id="PTHR47657">
    <property type="entry name" value="STEROL REGULATORY ELEMENT-BINDING PROTEIN ECM22"/>
    <property type="match status" value="1"/>
</dbReference>
<feature type="region of interest" description="Disordered" evidence="2">
    <location>
        <begin position="76"/>
        <end position="109"/>
    </location>
</feature>
<dbReference type="InterPro" id="IPR036864">
    <property type="entry name" value="Zn2-C6_fun-type_DNA-bd_sf"/>
</dbReference>
<dbReference type="GO" id="GO:0000981">
    <property type="term" value="F:DNA-binding transcription factor activity, RNA polymerase II-specific"/>
    <property type="evidence" value="ECO:0007669"/>
    <property type="project" value="InterPro"/>
</dbReference>
<accession>A0AA38RMQ6</accession>
<keyword evidence="5" id="KW-1185">Reference proteome</keyword>
<dbReference type="Proteomes" id="UP001174694">
    <property type="component" value="Unassembled WGS sequence"/>
</dbReference>
<dbReference type="AlphaFoldDB" id="A0AA38RMQ6"/>
<evidence type="ECO:0000259" key="3">
    <source>
        <dbReference type="PROSITE" id="PS50048"/>
    </source>
</evidence>
<dbReference type="Gene3D" id="4.10.240.10">
    <property type="entry name" value="Zn(2)-C6 fungal-type DNA-binding domain"/>
    <property type="match status" value="1"/>
</dbReference>